<dbReference type="Proteomes" id="UP001597112">
    <property type="component" value="Unassembled WGS sequence"/>
</dbReference>
<keyword evidence="4" id="KW-1185">Reference proteome</keyword>
<gene>
    <name evidence="3" type="ORF">ACFQ21_23300</name>
</gene>
<feature type="chain" id="PRO_5045654436" description="DUF4468 domain-containing protein" evidence="2">
    <location>
        <begin position="22"/>
        <end position="232"/>
    </location>
</feature>
<evidence type="ECO:0000256" key="2">
    <source>
        <dbReference type="SAM" id="SignalP"/>
    </source>
</evidence>
<evidence type="ECO:0000313" key="3">
    <source>
        <dbReference type="EMBL" id="MFD1002271.1"/>
    </source>
</evidence>
<comment type="caution">
    <text evidence="3">The sequence shown here is derived from an EMBL/GenBank/DDBJ whole genome shotgun (WGS) entry which is preliminary data.</text>
</comment>
<accession>A0ABW3KAL7</accession>
<proteinExistence type="predicted"/>
<evidence type="ECO:0008006" key="5">
    <source>
        <dbReference type="Google" id="ProtNLM"/>
    </source>
</evidence>
<sequence>MFVTKRFTLITWLLFSTLSMSAQTVKVKKENSNVKGEVAEGYAVELEGTLSDVNTSFVKFLKIYGKPKQSEGILILAEPVINSRTYTNPVFAVVKDNGKTSTTWIGIKTSAWPADDAAAVSKELEKMLYDFGVKFYRDKIQVQIDETNRAYQAVEKQKQRLVNENKTLLTKIEDNKREKIQLEKALANNKLENELLLKKIEKNKLDQDSVAIAGEQIKKVTELHKERQRRVN</sequence>
<reference evidence="4" key="1">
    <citation type="journal article" date="2019" name="Int. J. Syst. Evol. Microbiol.">
        <title>The Global Catalogue of Microorganisms (GCM) 10K type strain sequencing project: providing services to taxonomists for standard genome sequencing and annotation.</title>
        <authorList>
            <consortium name="The Broad Institute Genomics Platform"/>
            <consortium name="The Broad Institute Genome Sequencing Center for Infectious Disease"/>
            <person name="Wu L."/>
            <person name="Ma J."/>
        </authorList>
    </citation>
    <scope>NUCLEOTIDE SEQUENCE [LARGE SCALE GENOMIC DNA]</scope>
    <source>
        <strain evidence="4">CCUG 58938</strain>
    </source>
</reference>
<evidence type="ECO:0000256" key="1">
    <source>
        <dbReference type="SAM" id="Coils"/>
    </source>
</evidence>
<feature type="signal peptide" evidence="2">
    <location>
        <begin position="1"/>
        <end position="21"/>
    </location>
</feature>
<dbReference type="EMBL" id="JBHTKA010000008">
    <property type="protein sequence ID" value="MFD1002271.1"/>
    <property type="molecule type" value="Genomic_DNA"/>
</dbReference>
<protein>
    <recommendedName>
        <fullName evidence="5">DUF4468 domain-containing protein</fullName>
    </recommendedName>
</protein>
<name>A0ABW3KAL7_9BACT</name>
<evidence type="ECO:0000313" key="4">
    <source>
        <dbReference type="Proteomes" id="UP001597112"/>
    </source>
</evidence>
<dbReference type="RefSeq" id="WP_377583211.1">
    <property type="nucleotide sequence ID" value="NZ_JBHTKA010000008.1"/>
</dbReference>
<organism evidence="3 4">
    <name type="scientific">Ohtaekwangia kribbensis</name>
    <dbReference type="NCBI Taxonomy" id="688913"/>
    <lineage>
        <taxon>Bacteria</taxon>
        <taxon>Pseudomonadati</taxon>
        <taxon>Bacteroidota</taxon>
        <taxon>Cytophagia</taxon>
        <taxon>Cytophagales</taxon>
        <taxon>Fulvivirgaceae</taxon>
        <taxon>Ohtaekwangia</taxon>
    </lineage>
</organism>
<feature type="coiled-coil region" evidence="1">
    <location>
        <begin position="137"/>
        <end position="208"/>
    </location>
</feature>
<keyword evidence="2" id="KW-0732">Signal</keyword>
<keyword evidence="1" id="KW-0175">Coiled coil</keyword>